<keyword evidence="2 7" id="KW-0812">Transmembrane</keyword>
<dbReference type="EMBL" id="QGNW01000393">
    <property type="protein sequence ID" value="RVW73381.1"/>
    <property type="molecule type" value="Genomic_DNA"/>
</dbReference>
<keyword evidence="5" id="KW-0040">ANK repeat</keyword>
<name>A0A438GMF0_VITVI</name>
<organism evidence="9 10">
    <name type="scientific">Vitis vinifera</name>
    <name type="common">Grape</name>
    <dbReference type="NCBI Taxonomy" id="29760"/>
    <lineage>
        <taxon>Eukaryota</taxon>
        <taxon>Viridiplantae</taxon>
        <taxon>Streptophyta</taxon>
        <taxon>Embryophyta</taxon>
        <taxon>Tracheophyta</taxon>
        <taxon>Spermatophyta</taxon>
        <taxon>Magnoliopsida</taxon>
        <taxon>eudicotyledons</taxon>
        <taxon>Gunneridae</taxon>
        <taxon>Pentapetalae</taxon>
        <taxon>rosids</taxon>
        <taxon>Vitales</taxon>
        <taxon>Vitaceae</taxon>
        <taxon>Viteae</taxon>
        <taxon>Vitis</taxon>
    </lineage>
</organism>
<evidence type="ECO:0000256" key="2">
    <source>
        <dbReference type="ARBA" id="ARBA00022692"/>
    </source>
</evidence>
<evidence type="ECO:0000256" key="5">
    <source>
        <dbReference type="ARBA" id="ARBA00023043"/>
    </source>
</evidence>
<evidence type="ECO:0000313" key="10">
    <source>
        <dbReference type="Proteomes" id="UP000288805"/>
    </source>
</evidence>
<feature type="transmembrane region" description="Helical" evidence="7">
    <location>
        <begin position="104"/>
        <end position="124"/>
    </location>
</feature>
<dbReference type="InterPro" id="IPR026961">
    <property type="entry name" value="PGG_dom"/>
</dbReference>
<dbReference type="AlphaFoldDB" id="A0A438GMF0"/>
<comment type="subcellular location">
    <subcellularLocation>
        <location evidence="1">Membrane</location>
        <topology evidence="1">Multi-pass membrane protein</topology>
    </subcellularLocation>
</comment>
<reference evidence="9 10" key="1">
    <citation type="journal article" date="2018" name="PLoS Genet.">
        <title>Population sequencing reveals clonal diversity and ancestral inbreeding in the grapevine cultivar Chardonnay.</title>
        <authorList>
            <person name="Roach M.J."/>
            <person name="Johnson D.L."/>
            <person name="Bohlmann J."/>
            <person name="van Vuuren H.J."/>
            <person name="Jones S.J."/>
            <person name="Pretorius I.S."/>
            <person name="Schmidt S.A."/>
            <person name="Borneman A.R."/>
        </authorList>
    </citation>
    <scope>NUCLEOTIDE SEQUENCE [LARGE SCALE GENOMIC DNA]</scope>
    <source>
        <strain evidence="10">cv. Chardonnay</strain>
        <tissue evidence="9">Leaf</tissue>
    </source>
</reference>
<feature type="domain" description="PGG" evidence="8">
    <location>
        <begin position="21"/>
        <end position="126"/>
    </location>
</feature>
<keyword evidence="6 7" id="KW-0472">Membrane</keyword>
<dbReference type="Pfam" id="PF13962">
    <property type="entry name" value="PGG"/>
    <property type="match status" value="1"/>
</dbReference>
<feature type="transmembrane region" description="Helical" evidence="7">
    <location>
        <begin position="136"/>
        <end position="154"/>
    </location>
</feature>
<evidence type="ECO:0000313" key="9">
    <source>
        <dbReference type="EMBL" id="RVW73381.1"/>
    </source>
</evidence>
<feature type="transmembrane region" description="Helical" evidence="7">
    <location>
        <begin position="64"/>
        <end position="84"/>
    </location>
</feature>
<evidence type="ECO:0000256" key="7">
    <source>
        <dbReference type="SAM" id="Phobius"/>
    </source>
</evidence>
<feature type="transmembrane region" description="Helical" evidence="7">
    <location>
        <begin position="29"/>
        <end position="52"/>
    </location>
</feature>
<comment type="caution">
    <text evidence="9">The sequence shown here is derived from an EMBL/GenBank/DDBJ whole genome shotgun (WGS) entry which is preliminary data.</text>
</comment>
<keyword evidence="4 7" id="KW-1133">Transmembrane helix</keyword>
<accession>A0A438GMF0</accession>
<evidence type="ECO:0000256" key="3">
    <source>
        <dbReference type="ARBA" id="ARBA00022737"/>
    </source>
</evidence>
<sequence length="185" mass="20438">MSKDEDNNERKRNKGLDVSFLKKASNSHLLVATLVATVSFGAGFTLPGGYNNSDGTPILRKKKAFQAFVTFDFLALLSSVTAILSHFYGALNHKKAQLASSLRFAYWFTQFGIGAMIVAFGCGVYTMNPHQSGKTFSIYIIYSCVLILILLAVVNQNSQMLSMPVSRNDKSYLNIFKVRLNICEG</sequence>
<evidence type="ECO:0000256" key="6">
    <source>
        <dbReference type="ARBA" id="ARBA00023136"/>
    </source>
</evidence>
<evidence type="ECO:0000259" key="8">
    <source>
        <dbReference type="Pfam" id="PF13962"/>
    </source>
</evidence>
<protein>
    <recommendedName>
        <fullName evidence="8">PGG domain-containing protein</fullName>
    </recommendedName>
</protein>
<proteinExistence type="predicted"/>
<evidence type="ECO:0000256" key="4">
    <source>
        <dbReference type="ARBA" id="ARBA00022989"/>
    </source>
</evidence>
<dbReference type="PANTHER" id="PTHR24186">
    <property type="entry name" value="PROTEIN PHOSPHATASE 1 REGULATORY SUBUNIT"/>
    <property type="match status" value="1"/>
</dbReference>
<dbReference type="GO" id="GO:0016020">
    <property type="term" value="C:membrane"/>
    <property type="evidence" value="ECO:0007669"/>
    <property type="project" value="UniProtKB-SubCell"/>
</dbReference>
<dbReference type="PANTHER" id="PTHR24186:SF53">
    <property type="entry name" value="PGG DOMAIN-CONTAINING PROTEIN"/>
    <property type="match status" value="1"/>
</dbReference>
<gene>
    <name evidence="9" type="ORF">CK203_060164</name>
</gene>
<keyword evidence="3" id="KW-0677">Repeat</keyword>
<dbReference type="Proteomes" id="UP000288805">
    <property type="component" value="Unassembled WGS sequence"/>
</dbReference>
<evidence type="ECO:0000256" key="1">
    <source>
        <dbReference type="ARBA" id="ARBA00004141"/>
    </source>
</evidence>